<reference evidence="3 4" key="1">
    <citation type="submission" date="2023-05" db="EMBL/GenBank/DDBJ databases">
        <title>Draft genome sequence of Streptomyces sp. B-S-A8 isolated from a cave soil in Thailand.</title>
        <authorList>
            <person name="Chamroensaksri N."/>
            <person name="Muangham S."/>
        </authorList>
    </citation>
    <scope>NUCLEOTIDE SEQUENCE [LARGE SCALE GENOMIC DNA]</scope>
    <source>
        <strain evidence="3 4">B-S-A8</strain>
    </source>
</reference>
<dbReference type="SUPFAM" id="SSF52096">
    <property type="entry name" value="ClpP/crotonase"/>
    <property type="match status" value="1"/>
</dbReference>
<dbReference type="EMBL" id="JASCIR010000005">
    <property type="protein sequence ID" value="MDI3386287.1"/>
    <property type="molecule type" value="Genomic_DNA"/>
</dbReference>
<dbReference type="RefSeq" id="WP_282512092.1">
    <property type="nucleotide sequence ID" value="NZ_JASCIR010000005.1"/>
</dbReference>
<dbReference type="InterPro" id="IPR001753">
    <property type="entry name" value="Enoyl-CoA_hydra/iso"/>
</dbReference>
<name>A0ABT6RPF7_9ACTN</name>
<dbReference type="PANTHER" id="PTHR11941:SF54">
    <property type="entry name" value="ENOYL-COA HYDRATASE, MITOCHONDRIAL"/>
    <property type="match status" value="1"/>
</dbReference>
<dbReference type="Gene3D" id="3.90.226.10">
    <property type="entry name" value="2-enoyl-CoA Hydratase, Chain A, domain 1"/>
    <property type="match status" value="1"/>
</dbReference>
<comment type="caution">
    <text evidence="3">The sequence shown here is derived from an EMBL/GenBank/DDBJ whole genome shotgun (WGS) entry which is preliminary data.</text>
</comment>
<evidence type="ECO:0000313" key="3">
    <source>
        <dbReference type="EMBL" id="MDI3386287.1"/>
    </source>
</evidence>
<keyword evidence="4" id="KW-1185">Reference proteome</keyword>
<dbReference type="PANTHER" id="PTHR11941">
    <property type="entry name" value="ENOYL-COA HYDRATASE-RELATED"/>
    <property type="match status" value="1"/>
</dbReference>
<dbReference type="PROSITE" id="PS00166">
    <property type="entry name" value="ENOYL_COA_HYDRATASE"/>
    <property type="match status" value="1"/>
</dbReference>
<protein>
    <submittedName>
        <fullName evidence="3">Enoyl-CoA hydratase/isomerase family protein</fullName>
    </submittedName>
</protein>
<gene>
    <name evidence="3" type="ORF">QIS99_08665</name>
</gene>
<accession>A0ABT6RPF7</accession>
<dbReference type="InterPro" id="IPR018376">
    <property type="entry name" value="Enoyl-CoA_hyd/isom_CS"/>
</dbReference>
<evidence type="ECO:0000256" key="1">
    <source>
        <dbReference type="ARBA" id="ARBA00005254"/>
    </source>
</evidence>
<dbReference type="Pfam" id="PF00378">
    <property type="entry name" value="ECH_1"/>
    <property type="match status" value="1"/>
</dbReference>
<evidence type="ECO:0000256" key="2">
    <source>
        <dbReference type="RuleBase" id="RU003707"/>
    </source>
</evidence>
<dbReference type="CDD" id="cd06558">
    <property type="entry name" value="crotonase-like"/>
    <property type="match status" value="1"/>
</dbReference>
<dbReference type="Proteomes" id="UP001224661">
    <property type="component" value="Unassembled WGS sequence"/>
</dbReference>
<dbReference type="InterPro" id="IPR029045">
    <property type="entry name" value="ClpP/crotonase-like_dom_sf"/>
</dbReference>
<sequence>MASTTTAPAVTDGTVTVRLLGEQRDIALLTLDRPRKLNALSTHMEAALLDALRSSDVTECRAVVVTGTERAFSAGADTGELRDMTPQAIAAYYRGSGAVYEEFAALPQPTVAAISGYCMGGGLELALAADFRIAAPGAVFALPEVGLGILPGSGGIARLVREVGPARTRDLVLRGRRFDAQEAYAWGLLTEVAEGPGAVTERALALAAELTAHTPLTLALAKQVVDAAADAPKETALLLEHLAYAALNRTG</sequence>
<comment type="similarity">
    <text evidence="1 2">Belongs to the enoyl-CoA hydratase/isomerase family.</text>
</comment>
<evidence type="ECO:0000313" key="4">
    <source>
        <dbReference type="Proteomes" id="UP001224661"/>
    </source>
</evidence>
<proteinExistence type="inferred from homology"/>
<organism evidence="3 4">
    <name type="scientific">Streptomyces solicavernae</name>
    <dbReference type="NCBI Taxonomy" id="3043614"/>
    <lineage>
        <taxon>Bacteria</taxon>
        <taxon>Bacillati</taxon>
        <taxon>Actinomycetota</taxon>
        <taxon>Actinomycetes</taxon>
        <taxon>Kitasatosporales</taxon>
        <taxon>Streptomycetaceae</taxon>
        <taxon>Streptomyces</taxon>
    </lineage>
</organism>